<dbReference type="GO" id="GO:0005507">
    <property type="term" value="F:copper ion binding"/>
    <property type="evidence" value="ECO:0007669"/>
    <property type="project" value="TreeGrafter"/>
</dbReference>
<evidence type="ECO:0000256" key="2">
    <source>
        <dbReference type="SAM" id="Phobius"/>
    </source>
</evidence>
<dbReference type="GO" id="GO:0055070">
    <property type="term" value="P:copper ion homeostasis"/>
    <property type="evidence" value="ECO:0007669"/>
    <property type="project" value="TreeGrafter"/>
</dbReference>
<organism evidence="3">
    <name type="scientific">freshwater metagenome</name>
    <dbReference type="NCBI Taxonomy" id="449393"/>
    <lineage>
        <taxon>unclassified sequences</taxon>
        <taxon>metagenomes</taxon>
        <taxon>ecological metagenomes</taxon>
    </lineage>
</organism>
<dbReference type="PRINTS" id="PR00120">
    <property type="entry name" value="HATPASE"/>
</dbReference>
<dbReference type="SUPFAM" id="SSF56784">
    <property type="entry name" value="HAD-like"/>
    <property type="match status" value="1"/>
</dbReference>
<accession>A0A6J6FAD3</accession>
<dbReference type="AlphaFoldDB" id="A0A6J6FAD3"/>
<keyword evidence="2" id="KW-0812">Transmembrane</keyword>
<keyword evidence="2" id="KW-0472">Membrane</keyword>
<reference evidence="3" key="1">
    <citation type="submission" date="2020-05" db="EMBL/GenBank/DDBJ databases">
        <authorList>
            <person name="Chiriac C."/>
            <person name="Salcher M."/>
            <person name="Ghai R."/>
            <person name="Kavagutti S V."/>
        </authorList>
    </citation>
    <scope>NUCLEOTIDE SEQUENCE</scope>
</reference>
<dbReference type="GO" id="GO:0016887">
    <property type="term" value="F:ATP hydrolysis activity"/>
    <property type="evidence" value="ECO:0007669"/>
    <property type="project" value="InterPro"/>
</dbReference>
<dbReference type="InterPro" id="IPR023214">
    <property type="entry name" value="HAD_sf"/>
</dbReference>
<dbReference type="PANTHER" id="PTHR43520">
    <property type="entry name" value="ATP7, ISOFORM B"/>
    <property type="match status" value="1"/>
</dbReference>
<dbReference type="EMBL" id="CAEZUE010000007">
    <property type="protein sequence ID" value="CAB4584415.1"/>
    <property type="molecule type" value="Genomic_DNA"/>
</dbReference>
<dbReference type="Pfam" id="PF00702">
    <property type="entry name" value="Hydrolase"/>
    <property type="match status" value="1"/>
</dbReference>
<dbReference type="GO" id="GO:0043682">
    <property type="term" value="F:P-type divalent copper transporter activity"/>
    <property type="evidence" value="ECO:0007669"/>
    <property type="project" value="TreeGrafter"/>
</dbReference>
<dbReference type="PANTHER" id="PTHR43520:SF8">
    <property type="entry name" value="P-TYPE CU(+) TRANSPORTER"/>
    <property type="match status" value="1"/>
</dbReference>
<keyword evidence="2" id="KW-1133">Transmembrane helix</keyword>
<name>A0A6J6FAD3_9ZZZZ</name>
<protein>
    <submittedName>
        <fullName evidence="3">Unannotated protein</fullName>
    </submittedName>
</protein>
<dbReference type="PRINTS" id="PR00119">
    <property type="entry name" value="CATATPASE"/>
</dbReference>
<evidence type="ECO:0000256" key="1">
    <source>
        <dbReference type="ARBA" id="ARBA00022967"/>
    </source>
</evidence>
<gene>
    <name evidence="3" type="ORF">UFOPK1788_00113</name>
</gene>
<dbReference type="Gene3D" id="3.40.50.1000">
    <property type="entry name" value="HAD superfamily/HAD-like"/>
    <property type="match status" value="1"/>
</dbReference>
<keyword evidence="1" id="KW-1278">Translocase</keyword>
<dbReference type="NCBIfam" id="TIGR01494">
    <property type="entry name" value="ATPase_P-type"/>
    <property type="match status" value="1"/>
</dbReference>
<dbReference type="InterPro" id="IPR001757">
    <property type="entry name" value="P_typ_ATPase"/>
</dbReference>
<evidence type="ECO:0000313" key="3">
    <source>
        <dbReference type="EMBL" id="CAB4584415.1"/>
    </source>
</evidence>
<proteinExistence type="predicted"/>
<feature type="transmembrane region" description="Helical" evidence="2">
    <location>
        <begin position="134"/>
        <end position="153"/>
    </location>
</feature>
<dbReference type="GO" id="GO:0005524">
    <property type="term" value="F:ATP binding"/>
    <property type="evidence" value="ECO:0007669"/>
    <property type="project" value="InterPro"/>
</dbReference>
<sequence>MAISDPIRPSSQQAIGELTRSGLATVLASGDSLVVAERVAELVGVTTVHAPLSPGAKRDLVVKLQSEGRVVAMVGDGINDAAALAQADCGIAIGQGTDVAIDASDIVIVAGDIRRVADAIRLSRQTLATIRGNLVWAFGYNALAIPVAMAGLVGPAIAGLAMALSSVFVVLNSARLAAFRLRG</sequence>
<dbReference type="InterPro" id="IPR036412">
    <property type="entry name" value="HAD-like_sf"/>
</dbReference>
<dbReference type="GO" id="GO:0016020">
    <property type="term" value="C:membrane"/>
    <property type="evidence" value="ECO:0007669"/>
    <property type="project" value="InterPro"/>
</dbReference>
<feature type="transmembrane region" description="Helical" evidence="2">
    <location>
        <begin position="159"/>
        <end position="178"/>
    </location>
</feature>